<dbReference type="Pfam" id="PF00497">
    <property type="entry name" value="SBP_bac_3"/>
    <property type="match status" value="1"/>
</dbReference>
<evidence type="ECO:0000259" key="3">
    <source>
        <dbReference type="SMART" id="SM00062"/>
    </source>
</evidence>
<sequence>MRNSSVRTSFRQMLKSAPTTIFAGMFLLASGMASAQSASPYLAGDDQKPAKPDISQRSQIRFLTGTDFAPFNSLTPQGRLSGYNIDLIRAICQELSIASRCQIEARPWDELLPALRNNETDALVAGLMPDREKRVTLSFTRAYFSLPARFVAVKTEQSSPASFSPDGKNVGVLADTAHEALLKTYFPKAKITPYNNSELLYKGLQDGKVQLIFGDAMSLSLRMNPASASDNSNGACCHFVGGAYPAPEFLGQGMAIALRKQDADLRLAFNNALTALERKGVLDDLYLRYFPVGFY</sequence>
<keyword evidence="1 2" id="KW-0732">Signal</keyword>
<dbReference type="PANTHER" id="PTHR35936:SF35">
    <property type="entry name" value="L-CYSTINE-BINDING PROTEIN TCYJ"/>
    <property type="match status" value="1"/>
</dbReference>
<dbReference type="Gene3D" id="3.40.190.10">
    <property type="entry name" value="Periplasmic binding protein-like II"/>
    <property type="match status" value="2"/>
</dbReference>
<dbReference type="SUPFAM" id="SSF53850">
    <property type="entry name" value="Periplasmic binding protein-like II"/>
    <property type="match status" value="1"/>
</dbReference>
<dbReference type="OrthoDB" id="9796586at2"/>
<dbReference type="InterPro" id="IPR001638">
    <property type="entry name" value="Solute-binding_3/MltF_N"/>
</dbReference>
<evidence type="ECO:0000256" key="2">
    <source>
        <dbReference type="SAM" id="SignalP"/>
    </source>
</evidence>
<name>A0A366E7T3_9HYPH</name>
<evidence type="ECO:0000256" key="1">
    <source>
        <dbReference type="ARBA" id="ARBA00022729"/>
    </source>
</evidence>
<comment type="caution">
    <text evidence="4">The sequence shown here is derived from an EMBL/GenBank/DDBJ whole genome shotgun (WGS) entry which is preliminary data.</text>
</comment>
<dbReference type="PANTHER" id="PTHR35936">
    <property type="entry name" value="MEMBRANE-BOUND LYTIC MUREIN TRANSGLYCOSYLASE F"/>
    <property type="match status" value="1"/>
</dbReference>
<gene>
    <name evidence="4" type="ORF">DFR47_10131</name>
</gene>
<feature type="domain" description="Solute-binding protein family 3/N-terminal" evidence="3">
    <location>
        <begin position="59"/>
        <end position="293"/>
    </location>
</feature>
<organism evidence="4 5">
    <name type="scientific">Pseudochrobactrum asaccharolyticum</name>
    <dbReference type="NCBI Taxonomy" id="354351"/>
    <lineage>
        <taxon>Bacteria</taxon>
        <taxon>Pseudomonadati</taxon>
        <taxon>Pseudomonadota</taxon>
        <taxon>Alphaproteobacteria</taxon>
        <taxon>Hyphomicrobiales</taxon>
        <taxon>Brucellaceae</taxon>
        <taxon>Pseudochrobactrum</taxon>
    </lineage>
</organism>
<protein>
    <submittedName>
        <fullName evidence="4">Amino acid ABC transporter substrate-binding protein (PAAT family)</fullName>
    </submittedName>
</protein>
<evidence type="ECO:0000313" key="5">
    <source>
        <dbReference type="Proteomes" id="UP000252893"/>
    </source>
</evidence>
<feature type="chain" id="PRO_5017042947" evidence="2">
    <location>
        <begin position="36"/>
        <end position="295"/>
    </location>
</feature>
<reference evidence="4 5" key="1">
    <citation type="submission" date="2018-06" db="EMBL/GenBank/DDBJ databases">
        <title>Genomic Encyclopedia of Type Strains, Phase IV (KMG-IV): sequencing the most valuable type-strain genomes for metagenomic binning, comparative biology and taxonomic classification.</title>
        <authorList>
            <person name="Goeker M."/>
        </authorList>
    </citation>
    <scope>NUCLEOTIDE SEQUENCE [LARGE SCALE GENOMIC DNA]</scope>
    <source>
        <strain evidence="4 5">DSM 25619</strain>
    </source>
</reference>
<dbReference type="Proteomes" id="UP000252893">
    <property type="component" value="Unassembled WGS sequence"/>
</dbReference>
<dbReference type="EMBL" id="QNRH01000001">
    <property type="protein sequence ID" value="RBO98436.1"/>
    <property type="molecule type" value="Genomic_DNA"/>
</dbReference>
<evidence type="ECO:0000313" key="4">
    <source>
        <dbReference type="EMBL" id="RBO98436.1"/>
    </source>
</evidence>
<keyword evidence="5" id="KW-1185">Reference proteome</keyword>
<proteinExistence type="predicted"/>
<feature type="signal peptide" evidence="2">
    <location>
        <begin position="1"/>
        <end position="35"/>
    </location>
</feature>
<dbReference type="AlphaFoldDB" id="A0A366E7T3"/>
<dbReference type="RefSeq" id="WP_113942421.1">
    <property type="nucleotide sequence ID" value="NZ_JBHEEG010000003.1"/>
</dbReference>
<dbReference type="SMART" id="SM00062">
    <property type="entry name" value="PBPb"/>
    <property type="match status" value="1"/>
</dbReference>
<accession>A0A366E7T3</accession>